<comment type="caution">
    <text evidence="1">The sequence shown here is derived from an EMBL/GenBank/DDBJ whole genome shotgun (WGS) entry which is preliminary data.</text>
</comment>
<organism evidence="1 2">
    <name type="scientific">Marinobacterium maritimum</name>
    <dbReference type="NCBI Taxonomy" id="500162"/>
    <lineage>
        <taxon>Bacteria</taxon>
        <taxon>Pseudomonadati</taxon>
        <taxon>Pseudomonadota</taxon>
        <taxon>Gammaproteobacteria</taxon>
        <taxon>Oceanospirillales</taxon>
        <taxon>Oceanospirillaceae</taxon>
        <taxon>Marinobacterium</taxon>
    </lineage>
</organism>
<evidence type="ECO:0000313" key="1">
    <source>
        <dbReference type="EMBL" id="GAA0696244.1"/>
    </source>
</evidence>
<protein>
    <submittedName>
        <fullName evidence="1">Uncharacterized protein</fullName>
    </submittedName>
</protein>
<sequence>MIANSTGLKLAEEYPMHELTLEELTALLNVFDRAGASQDAVESDLLTRLKAHHAEKEELASMDFDDCLGGACKL</sequence>
<accession>A0ABN1I811</accession>
<dbReference type="EMBL" id="BAAAET010000003">
    <property type="protein sequence ID" value="GAA0696244.1"/>
    <property type="molecule type" value="Genomic_DNA"/>
</dbReference>
<dbReference type="Proteomes" id="UP001499915">
    <property type="component" value="Unassembled WGS sequence"/>
</dbReference>
<name>A0ABN1I811_9GAMM</name>
<keyword evidence="2" id="KW-1185">Reference proteome</keyword>
<reference evidence="1 2" key="1">
    <citation type="journal article" date="2019" name="Int. J. Syst. Evol. Microbiol.">
        <title>The Global Catalogue of Microorganisms (GCM) 10K type strain sequencing project: providing services to taxonomists for standard genome sequencing and annotation.</title>
        <authorList>
            <consortium name="The Broad Institute Genomics Platform"/>
            <consortium name="The Broad Institute Genome Sequencing Center for Infectious Disease"/>
            <person name="Wu L."/>
            <person name="Ma J."/>
        </authorList>
    </citation>
    <scope>NUCLEOTIDE SEQUENCE [LARGE SCALE GENOMIC DNA]</scope>
    <source>
        <strain evidence="1 2">JCM 15134</strain>
    </source>
</reference>
<evidence type="ECO:0000313" key="2">
    <source>
        <dbReference type="Proteomes" id="UP001499915"/>
    </source>
</evidence>
<gene>
    <name evidence="1" type="ORF">GCM10009104_25280</name>
</gene>
<proteinExistence type="predicted"/>